<sequence>MVERRKNMLYQQKQYPFYNPVLVRISIGTCDLTVNYVESLDQSCVEFSHSHDCYEVYYCLSGEQHIYINGTIHTLRAGDFSVIRPEIRHNTNYEPNTLKSYLVFVFTPPTSSVSKSKNAHAEGDFFSEILKYFEKNPFYVGSDKFNCSSIISKMESEIQKNYPGQDQMICALYQEYLISIFRNLDHVENNKSISSNRNLAIQITKYMHSNYYKQISLQDIANVFYVSPRHINRVFEEYFGTSFKRSLNIYRLNYAKNYLIDTDYSVEKVALLVGFSSPKMLYQLFRELEDMTVAEYRKLHCRASLPPSDTCSDDCAICT</sequence>
<dbReference type="Proteomes" id="UP000594014">
    <property type="component" value="Chromosome"/>
</dbReference>
<evidence type="ECO:0000313" key="1">
    <source>
        <dbReference type="EMBL" id="QOX64135.1"/>
    </source>
</evidence>
<keyword evidence="2" id="KW-1185">Reference proteome</keyword>
<dbReference type="EMBL" id="CP042469">
    <property type="protein sequence ID" value="QOX64135.1"/>
    <property type="molecule type" value="Genomic_DNA"/>
</dbReference>
<reference evidence="1" key="1">
    <citation type="submission" date="2019-08" db="EMBL/GenBank/DDBJ databases">
        <title>Genome sequence of Clostridiales bacterium MT110.</title>
        <authorList>
            <person name="Cao J."/>
        </authorList>
    </citation>
    <scope>NUCLEOTIDE SEQUENCE</scope>
    <source>
        <strain evidence="1">MT110</strain>
    </source>
</reference>
<protein>
    <submittedName>
        <fullName evidence="1">Helix-turn-helix domain-containing protein</fullName>
    </submittedName>
</protein>
<proteinExistence type="predicted"/>
<organism evidence="1 2">
    <name type="scientific">Anoxybacterium hadale</name>
    <dbReference type="NCBI Taxonomy" id="3408580"/>
    <lineage>
        <taxon>Bacteria</taxon>
        <taxon>Bacillati</taxon>
        <taxon>Bacillota</taxon>
        <taxon>Clostridia</taxon>
        <taxon>Peptostreptococcales</taxon>
        <taxon>Anaerovoracaceae</taxon>
        <taxon>Anoxybacterium</taxon>
    </lineage>
</organism>
<gene>
    <name evidence="1" type="ORF">FRZ06_12700</name>
</gene>
<name>A0ACD1ACE3_9FIRM</name>
<accession>A0ACD1ACE3</accession>
<evidence type="ECO:0000313" key="2">
    <source>
        <dbReference type="Proteomes" id="UP000594014"/>
    </source>
</evidence>